<evidence type="ECO:0000313" key="2">
    <source>
        <dbReference type="EMBL" id="CAK0894785.1"/>
    </source>
</evidence>
<protein>
    <recommendedName>
        <fullName evidence="4">Phospholipase B-like</fullName>
    </recommendedName>
</protein>
<name>A0ABN9X5W8_9DINO</name>
<feature type="region of interest" description="Disordered" evidence="1">
    <location>
        <begin position="1"/>
        <end position="31"/>
    </location>
</feature>
<proteinExistence type="predicted"/>
<dbReference type="EMBL" id="CAUYUJ010019948">
    <property type="protein sequence ID" value="CAK0894785.1"/>
    <property type="molecule type" value="Genomic_DNA"/>
</dbReference>
<accession>A0ABN9X5W8</accession>
<evidence type="ECO:0000313" key="3">
    <source>
        <dbReference type="Proteomes" id="UP001189429"/>
    </source>
</evidence>
<gene>
    <name evidence="2" type="ORF">PCOR1329_LOCUS73731</name>
</gene>
<comment type="caution">
    <text evidence="2">The sequence shown here is derived from an EMBL/GenBank/DDBJ whole genome shotgun (WGS) entry which is preliminary data.</text>
</comment>
<reference evidence="2" key="1">
    <citation type="submission" date="2023-10" db="EMBL/GenBank/DDBJ databases">
        <authorList>
            <person name="Chen Y."/>
            <person name="Shah S."/>
            <person name="Dougan E. K."/>
            <person name="Thang M."/>
            <person name="Chan C."/>
        </authorList>
    </citation>
    <scope>NUCLEOTIDE SEQUENCE [LARGE SCALE GENOMIC DNA]</scope>
</reference>
<keyword evidence="3" id="KW-1185">Reference proteome</keyword>
<sequence length="568" mass="60909">MPGVGRSRWAAAPCGTGRAGRGHRRAGGARRLQEGRGRLVAARDPHARRRYVHHSADDCVVGSGLGHCKVVVDPSQRIPLGSTDSGNTSFNEFNSTVQYHQSEITITGHSTSSHWNLCRSKEDASGVDSHQRTRSLADVCYEVDGLPGLCFLWASPCSGGCSTLRPFNEYSSVCPNWLRYATPSEWSVALPDMNAHRKIFYSKCAADLMDPWWHHCDYANDFARVPDEGWNELVLVCDTTVPAMATTATSASSATGPAPTPMPLPPPPGPGLVPCGLTGGYSEWPEDATCASWIQGSAVGGGPNVFVGTADTCHHCILMVLSAYPSAKGATFRTPGLSSQTGECYAEDGWFYPDGDAAWITIPVIASLQYYTDLASDPCSPAYGITLKPTAAPTPAPTAASMAPPAGGAGSAVGDPHLQNIYGERFDLLKPGKHVLINIPRDAVVVETALLRVDAEARQMGGRCADMYFQELNITGAWVDSTKQTGGLYFKVDDVVDSNMNWEMFGKVSLKVVHARTQRGIQYLNLYVKHLDRTGLSIGGLLGEDDHSEAAVSPKECSQTLSLIQGDF</sequence>
<evidence type="ECO:0008006" key="4">
    <source>
        <dbReference type="Google" id="ProtNLM"/>
    </source>
</evidence>
<organism evidence="2 3">
    <name type="scientific">Prorocentrum cordatum</name>
    <dbReference type="NCBI Taxonomy" id="2364126"/>
    <lineage>
        <taxon>Eukaryota</taxon>
        <taxon>Sar</taxon>
        <taxon>Alveolata</taxon>
        <taxon>Dinophyceae</taxon>
        <taxon>Prorocentrales</taxon>
        <taxon>Prorocentraceae</taxon>
        <taxon>Prorocentrum</taxon>
    </lineage>
</organism>
<evidence type="ECO:0000256" key="1">
    <source>
        <dbReference type="SAM" id="MobiDB-lite"/>
    </source>
</evidence>
<dbReference type="Proteomes" id="UP001189429">
    <property type="component" value="Unassembled WGS sequence"/>
</dbReference>